<dbReference type="Proteomes" id="UP000602905">
    <property type="component" value="Unassembled WGS sequence"/>
</dbReference>
<gene>
    <name evidence="2" type="ORF">RHS03_04146</name>
</gene>
<organism evidence="2 3">
    <name type="scientific">Rhizoctonia solani</name>
    <dbReference type="NCBI Taxonomy" id="456999"/>
    <lineage>
        <taxon>Eukaryota</taxon>
        <taxon>Fungi</taxon>
        <taxon>Dikarya</taxon>
        <taxon>Basidiomycota</taxon>
        <taxon>Agaricomycotina</taxon>
        <taxon>Agaricomycetes</taxon>
        <taxon>Cantharellales</taxon>
        <taxon>Ceratobasidiaceae</taxon>
        <taxon>Rhizoctonia</taxon>
    </lineage>
</organism>
<accession>A0A8H7HTY9</accession>
<dbReference type="AlphaFoldDB" id="A0A8H7HTY9"/>
<comment type="caution">
    <text evidence="2">The sequence shown here is derived from an EMBL/GenBank/DDBJ whole genome shotgun (WGS) entry which is preliminary data.</text>
</comment>
<feature type="region of interest" description="Disordered" evidence="1">
    <location>
        <begin position="1"/>
        <end position="27"/>
    </location>
</feature>
<name>A0A8H7HTY9_9AGAM</name>
<feature type="region of interest" description="Disordered" evidence="1">
    <location>
        <begin position="265"/>
        <end position="321"/>
    </location>
</feature>
<sequence>MQPNTVVGGSTYPRVRPPPSPIQASYPSSLRRVMSEMRPVIRPPVSPVPPVPQLPQAILDSWGKENEFKPRVSKSRDSELMAFNIPYVPESRRRKYGYELPPHPRDAILQGKTLRHAPDSRRLNTRRDIDRQTVEMMRERLNDQSDIHLGTRKSGDFHDTTGTNYVSVDEELMRERFKQQRKQGALDLAVPHKTNVLTGSISNAPSERRGSGATLLLPDFTIIRGSMPLSAGQGIPESPEPESPYTAFEWDSPSPFGGPLFAPHWNQNWNNGRPPSLDETQSPSRKASQPELDIELAKKTRPTTLPSIGNASHTNSSSEAERKRLGVILNPRDVNEVFERRFGLQVL</sequence>
<feature type="compositionally biased region" description="Polar residues" evidence="1">
    <location>
        <begin position="302"/>
        <end position="318"/>
    </location>
</feature>
<evidence type="ECO:0000313" key="3">
    <source>
        <dbReference type="Proteomes" id="UP000602905"/>
    </source>
</evidence>
<dbReference type="OrthoDB" id="3260562at2759"/>
<evidence type="ECO:0000256" key="1">
    <source>
        <dbReference type="SAM" id="MobiDB-lite"/>
    </source>
</evidence>
<reference evidence="2" key="1">
    <citation type="submission" date="2020-09" db="EMBL/GenBank/DDBJ databases">
        <title>Comparative genome analyses of four rice-infecting Rhizoctonia solani isolates reveal extensive enrichment of homogalacturonan modification genes.</title>
        <authorList>
            <person name="Lee D.-Y."/>
            <person name="Jeon J."/>
            <person name="Kim K.-T."/>
            <person name="Cheong K."/>
            <person name="Song H."/>
            <person name="Choi G."/>
            <person name="Ko J."/>
            <person name="Opiyo S.O."/>
            <person name="Zuo S."/>
            <person name="Madhav S."/>
            <person name="Lee Y.-H."/>
            <person name="Wang G.-L."/>
        </authorList>
    </citation>
    <scope>NUCLEOTIDE SEQUENCE</scope>
    <source>
        <strain evidence="2">AG1-IA WGL</strain>
    </source>
</reference>
<proteinExistence type="predicted"/>
<dbReference type="EMBL" id="JACYCD010000049">
    <property type="protein sequence ID" value="KAF8707818.1"/>
    <property type="molecule type" value="Genomic_DNA"/>
</dbReference>
<feature type="compositionally biased region" description="Polar residues" evidence="1">
    <location>
        <begin position="265"/>
        <end position="287"/>
    </location>
</feature>
<protein>
    <submittedName>
        <fullName evidence="2">Uncharacterized protein</fullName>
    </submittedName>
</protein>
<evidence type="ECO:0000313" key="2">
    <source>
        <dbReference type="EMBL" id="KAF8707818.1"/>
    </source>
</evidence>
<feature type="non-terminal residue" evidence="2">
    <location>
        <position position="1"/>
    </location>
</feature>